<sequence length="240" mass="27742">MSDSDAYEDRGDQGDEEQRHGDDQETSRVARFFLYKNRERLSVKRAQLKTVMNKSVDSKKNNVVKRASAMLQETLGLKIHEYVPEGKKGTSSKLFLIRDKNYPEEAPIPFTTLEKQKYGILTFIFIALYFKNGKMDLDQCWQLLENAGVEKDSEIIGNWPDQIHIWSKMEYLKEKKIESEACPKIEISYGARFHSEFGEETIRKMGKYLINDGVEEQTADATQQADGQQPNTQRSQEVIE</sequence>
<dbReference type="Gene3D" id="1.10.10.1210">
    <property type="entry name" value="MAGE homology domain, winged helix WH2 motif"/>
    <property type="match status" value="1"/>
</dbReference>
<dbReference type="Proteomes" id="UP000001542">
    <property type="component" value="Unassembled WGS sequence"/>
</dbReference>
<feature type="region of interest" description="Disordered" evidence="1">
    <location>
        <begin position="1"/>
        <end position="25"/>
    </location>
</feature>
<evidence type="ECO:0000256" key="1">
    <source>
        <dbReference type="SAM" id="MobiDB-lite"/>
    </source>
</evidence>
<dbReference type="AlphaFoldDB" id="A2DZ21"/>
<dbReference type="InterPro" id="IPR037445">
    <property type="entry name" value="MAGE"/>
</dbReference>
<protein>
    <recommendedName>
        <fullName evidence="2">MAGE domain-containing protein</fullName>
    </recommendedName>
</protein>
<dbReference type="GO" id="GO:0005634">
    <property type="term" value="C:nucleus"/>
    <property type="evidence" value="ECO:0000318"/>
    <property type="project" value="GO_Central"/>
</dbReference>
<feature type="compositionally biased region" description="Low complexity" evidence="1">
    <location>
        <begin position="219"/>
        <end position="229"/>
    </location>
</feature>
<evidence type="ECO:0000259" key="2">
    <source>
        <dbReference type="PROSITE" id="PS50838"/>
    </source>
</evidence>
<dbReference type="InParanoid" id="A2DZ21"/>
<feature type="domain" description="MAGE" evidence="2">
    <location>
        <begin position="22"/>
        <end position="196"/>
    </location>
</feature>
<dbReference type="KEGG" id="tva:4772282"/>
<organism evidence="3 4">
    <name type="scientific">Trichomonas vaginalis (strain ATCC PRA-98 / G3)</name>
    <dbReference type="NCBI Taxonomy" id="412133"/>
    <lineage>
        <taxon>Eukaryota</taxon>
        <taxon>Metamonada</taxon>
        <taxon>Parabasalia</taxon>
        <taxon>Trichomonadida</taxon>
        <taxon>Trichomonadidae</taxon>
        <taxon>Trichomonas</taxon>
    </lineage>
</organism>
<name>A2DZ21_TRIV3</name>
<reference evidence="3" key="2">
    <citation type="journal article" date="2007" name="Science">
        <title>Draft genome sequence of the sexually transmitted pathogen Trichomonas vaginalis.</title>
        <authorList>
            <person name="Carlton J.M."/>
            <person name="Hirt R.P."/>
            <person name="Silva J.C."/>
            <person name="Delcher A.L."/>
            <person name="Schatz M."/>
            <person name="Zhao Q."/>
            <person name="Wortman J.R."/>
            <person name="Bidwell S.L."/>
            <person name="Alsmark U.C.M."/>
            <person name="Besteiro S."/>
            <person name="Sicheritz-Ponten T."/>
            <person name="Noel C.J."/>
            <person name="Dacks J.B."/>
            <person name="Foster P.G."/>
            <person name="Simillion C."/>
            <person name="Van de Peer Y."/>
            <person name="Miranda-Saavedra D."/>
            <person name="Barton G.J."/>
            <person name="Westrop G.D."/>
            <person name="Mueller S."/>
            <person name="Dessi D."/>
            <person name="Fiori P.L."/>
            <person name="Ren Q."/>
            <person name="Paulsen I."/>
            <person name="Zhang H."/>
            <person name="Bastida-Corcuera F.D."/>
            <person name="Simoes-Barbosa A."/>
            <person name="Brown M.T."/>
            <person name="Hayes R.D."/>
            <person name="Mukherjee M."/>
            <person name="Okumura C.Y."/>
            <person name="Schneider R."/>
            <person name="Smith A.J."/>
            <person name="Vanacova S."/>
            <person name="Villalvazo M."/>
            <person name="Haas B.J."/>
            <person name="Pertea M."/>
            <person name="Feldblyum T.V."/>
            <person name="Utterback T.R."/>
            <person name="Shu C.L."/>
            <person name="Osoegawa K."/>
            <person name="de Jong P.J."/>
            <person name="Hrdy I."/>
            <person name="Horvathova L."/>
            <person name="Zubacova Z."/>
            <person name="Dolezal P."/>
            <person name="Malik S.B."/>
            <person name="Logsdon J.M. Jr."/>
            <person name="Henze K."/>
            <person name="Gupta A."/>
            <person name="Wang C.C."/>
            <person name="Dunne R.L."/>
            <person name="Upcroft J.A."/>
            <person name="Upcroft P."/>
            <person name="White O."/>
            <person name="Salzberg S.L."/>
            <person name="Tang P."/>
            <person name="Chiu C.-H."/>
            <person name="Lee Y.-S."/>
            <person name="Embley T.M."/>
            <person name="Coombs G.H."/>
            <person name="Mottram J.C."/>
            <person name="Tachezy J."/>
            <person name="Fraser-Liggett C.M."/>
            <person name="Johnson P.J."/>
        </authorList>
    </citation>
    <scope>NUCLEOTIDE SEQUENCE [LARGE SCALE GENOMIC DNA]</scope>
    <source>
        <strain evidence="3">G3</strain>
    </source>
</reference>
<feature type="compositionally biased region" description="Polar residues" evidence="1">
    <location>
        <begin position="230"/>
        <end position="240"/>
    </location>
</feature>
<dbReference type="PROSITE" id="PS50838">
    <property type="entry name" value="MAGE"/>
    <property type="match status" value="1"/>
</dbReference>
<evidence type="ECO:0000313" key="3">
    <source>
        <dbReference type="EMBL" id="EAY14297.1"/>
    </source>
</evidence>
<accession>A2DZ21</accession>
<feature type="compositionally biased region" description="Basic and acidic residues" evidence="1">
    <location>
        <begin position="7"/>
        <end position="25"/>
    </location>
</feature>
<dbReference type="VEuPathDB" id="TrichDB:TVAGG3_0504600"/>
<dbReference type="SMR" id="A2DZ21"/>
<dbReference type="SMART" id="SM01373">
    <property type="entry name" value="MAGE"/>
    <property type="match status" value="1"/>
</dbReference>
<gene>
    <name evidence="3" type="ORF">TVAG_026180</name>
</gene>
<dbReference type="InterPro" id="IPR041899">
    <property type="entry name" value="MAGE_WH2"/>
</dbReference>
<reference evidence="3" key="1">
    <citation type="submission" date="2006-10" db="EMBL/GenBank/DDBJ databases">
        <authorList>
            <person name="Amadeo P."/>
            <person name="Zhao Q."/>
            <person name="Wortman J."/>
            <person name="Fraser-Liggett C."/>
            <person name="Carlton J."/>
        </authorList>
    </citation>
    <scope>NUCLEOTIDE SEQUENCE</scope>
    <source>
        <strain evidence="3">G3</strain>
    </source>
</reference>
<dbReference type="InterPro" id="IPR041898">
    <property type="entry name" value="MAGE_WH1"/>
</dbReference>
<dbReference type="Gene3D" id="1.10.10.1200">
    <property type="entry name" value="MAGE homology domain, winged helix WH1 motif"/>
    <property type="match status" value="1"/>
</dbReference>
<dbReference type="PANTHER" id="PTHR11736:SF14">
    <property type="entry name" value="NSE3 HOMOLOG, SMC5-SMC6 COMPLEX COMPONENT"/>
    <property type="match status" value="1"/>
</dbReference>
<dbReference type="Pfam" id="PF01454">
    <property type="entry name" value="MAGE"/>
    <property type="match status" value="1"/>
</dbReference>
<proteinExistence type="predicted"/>
<dbReference type="PANTHER" id="PTHR11736">
    <property type="entry name" value="MELANOMA-ASSOCIATED ANTIGEN MAGE ANTIGEN"/>
    <property type="match status" value="1"/>
</dbReference>
<keyword evidence="4" id="KW-1185">Reference proteome</keyword>
<dbReference type="EMBL" id="DS113272">
    <property type="protein sequence ID" value="EAY14297.1"/>
    <property type="molecule type" value="Genomic_DNA"/>
</dbReference>
<feature type="region of interest" description="Disordered" evidence="1">
    <location>
        <begin position="216"/>
        <end position="240"/>
    </location>
</feature>
<dbReference type="RefSeq" id="XP_001326520.1">
    <property type="nucleotide sequence ID" value="XM_001326485.1"/>
</dbReference>
<evidence type="ECO:0000313" key="4">
    <source>
        <dbReference type="Proteomes" id="UP000001542"/>
    </source>
</evidence>
<dbReference type="OrthoDB" id="10450634at2759"/>
<dbReference type="InterPro" id="IPR002190">
    <property type="entry name" value="MHD_dom"/>
</dbReference>
<dbReference type="VEuPathDB" id="TrichDB:TVAG_026180"/>